<sequence length="95" mass="11107">MINNDEYFQSRPKGTEKELKALALDTIELFFEAYDLDESQDLLWQILKQSFVNPFSTLDVKERANLISFYENLHRVILAASILHNGRISQDVWNS</sequence>
<evidence type="ECO:0000313" key="2">
    <source>
        <dbReference type="Proteomes" id="UP001214530"/>
    </source>
</evidence>
<evidence type="ECO:0000313" key="1">
    <source>
        <dbReference type="EMBL" id="WEK19442.1"/>
    </source>
</evidence>
<dbReference type="AlphaFoldDB" id="A0AAJ6B628"/>
<dbReference type="EMBL" id="CP119313">
    <property type="protein sequence ID" value="WEK19442.1"/>
    <property type="molecule type" value="Genomic_DNA"/>
</dbReference>
<accession>A0AAJ6B628</accession>
<protein>
    <submittedName>
        <fullName evidence="1">Uncharacterized protein</fullName>
    </submittedName>
</protein>
<dbReference type="Proteomes" id="UP001214530">
    <property type="component" value="Chromosome"/>
</dbReference>
<gene>
    <name evidence="1" type="ORF">P0Y49_21955</name>
</gene>
<organism evidence="1 2">
    <name type="scientific">Candidatus Pedobacter colombiensis</name>
    <dbReference type="NCBI Taxonomy" id="3121371"/>
    <lineage>
        <taxon>Bacteria</taxon>
        <taxon>Pseudomonadati</taxon>
        <taxon>Bacteroidota</taxon>
        <taxon>Sphingobacteriia</taxon>
        <taxon>Sphingobacteriales</taxon>
        <taxon>Sphingobacteriaceae</taxon>
        <taxon>Pedobacter</taxon>
    </lineage>
</organism>
<reference evidence="1" key="1">
    <citation type="submission" date="2023-03" db="EMBL/GenBank/DDBJ databases">
        <title>Andean soil-derived lignocellulolytic bacterial consortium as a source of novel taxa and putative plastic-active enzymes.</title>
        <authorList>
            <person name="Diaz-Garcia L."/>
            <person name="Chuvochina M."/>
            <person name="Feuerriegel G."/>
            <person name="Bunk B."/>
            <person name="Sproer C."/>
            <person name="Streit W.R."/>
            <person name="Rodriguez L.M."/>
            <person name="Overmann J."/>
            <person name="Jimenez D.J."/>
        </authorList>
    </citation>
    <scope>NUCLEOTIDE SEQUENCE</scope>
    <source>
        <strain evidence="1">MAG 3858</strain>
    </source>
</reference>
<name>A0AAJ6B628_9SPHI</name>
<proteinExistence type="predicted"/>